<dbReference type="STRING" id="1322246.BN4_12668"/>
<dbReference type="PATRIC" id="fig|879567.3.peg.2860"/>
<reference evidence="3" key="2">
    <citation type="journal article" date="2013" name="Stand. Genomic Sci.">
        <title>Complete genome sequence of Desulfocapsa sulfexigens, a marine deltaproteobacterium specialized in disproportionating inorganic sulfur compounds.</title>
        <authorList>
            <person name="Finster K.W."/>
            <person name="Kjeldsen K.U."/>
            <person name="Kube M."/>
            <person name="Reinhardt R."/>
            <person name="Mussmann M."/>
            <person name="Amann R."/>
            <person name="Schreiber L."/>
        </authorList>
    </citation>
    <scope>NUCLEOTIDE SEQUENCE [LARGE SCALE GENOMIC DNA]</scope>
    <source>
        <strain evidence="3">DSM 10523 / SB164P1</strain>
    </source>
</reference>
<dbReference type="AlphaFoldDB" id="M1WKN3"/>
<proteinExistence type="predicted"/>
<feature type="signal peptide" evidence="1">
    <location>
        <begin position="1"/>
        <end position="21"/>
    </location>
</feature>
<accession>M1WKN3</accession>
<protein>
    <submittedName>
        <fullName evidence="2">Uncharacterized protein</fullName>
    </submittedName>
</protein>
<dbReference type="KEGG" id="dpi:BN4_12668"/>
<keyword evidence="1" id="KW-0732">Signal</keyword>
<evidence type="ECO:0000256" key="1">
    <source>
        <dbReference type="SAM" id="SignalP"/>
    </source>
</evidence>
<organism evidence="2 3">
    <name type="scientific">Pseudodesulfovibrio piezophilus (strain DSM 21447 / JCM 15486 / C1TLV30)</name>
    <name type="common">Desulfovibrio piezophilus</name>
    <dbReference type="NCBI Taxonomy" id="1322246"/>
    <lineage>
        <taxon>Bacteria</taxon>
        <taxon>Pseudomonadati</taxon>
        <taxon>Thermodesulfobacteriota</taxon>
        <taxon>Desulfovibrionia</taxon>
        <taxon>Desulfovibrionales</taxon>
        <taxon>Desulfovibrionaceae</taxon>
    </lineage>
</organism>
<gene>
    <name evidence="2" type="ordered locus">BN4_12668</name>
</gene>
<dbReference type="Proteomes" id="UP000011724">
    <property type="component" value="Chromosome"/>
</dbReference>
<evidence type="ECO:0000313" key="3">
    <source>
        <dbReference type="Proteomes" id="UP000011724"/>
    </source>
</evidence>
<dbReference type="HOGENOM" id="CLU_2616263_0_0_7"/>
<evidence type="ECO:0000313" key="2">
    <source>
        <dbReference type="EMBL" id="CCH49901.1"/>
    </source>
</evidence>
<dbReference type="EMBL" id="FO203427">
    <property type="protein sequence ID" value="CCH49901.1"/>
    <property type="molecule type" value="Genomic_DNA"/>
</dbReference>
<reference evidence="2 3" key="1">
    <citation type="journal article" date="2013" name="PLoS ONE">
        <title>The first genomic and proteomic characterization of a deep-sea sulfate reducer: insights into the piezophilic lifestyle of Desulfovibrio piezophilus.</title>
        <authorList>
            <person name="Pradel N."/>
            <person name="Ji B."/>
            <person name="Gimenez G."/>
            <person name="Talla E."/>
            <person name="Lenoble P."/>
            <person name="Garel M."/>
            <person name="Tamburini C."/>
            <person name="Fourquet P."/>
            <person name="Lebrun R."/>
            <person name="Bertin P."/>
            <person name="Denis Y."/>
            <person name="Pophillat M."/>
            <person name="Barbe V."/>
            <person name="Ollivier B."/>
            <person name="Dolla A."/>
        </authorList>
    </citation>
    <scope>NUCLEOTIDE SEQUENCE [LARGE SCALE GENOMIC DNA]</scope>
    <source>
        <strain evidence="3">DSM 10523 / SB164P1</strain>
    </source>
</reference>
<name>M1WKN3_PSEP2</name>
<feature type="chain" id="PRO_5004019308" evidence="1">
    <location>
        <begin position="22"/>
        <end position="78"/>
    </location>
</feature>
<keyword evidence="3" id="KW-1185">Reference proteome</keyword>
<sequence length="78" mass="7843">MVAGALPIVAAVGTAATPAIAGAAMQHPDKLAAGSKAIVDIASGWFDPGPPPASVPGYAGSGAKWMYDKYKEKSRETT</sequence>